<dbReference type="PANTHER" id="PTHR12452:SF6">
    <property type="entry name" value="THIOREDOXIN DOMAIN-CONTAINING PROTEIN 17"/>
    <property type="match status" value="1"/>
</dbReference>
<evidence type="ECO:0000313" key="3">
    <source>
        <dbReference type="EnsemblMetazoa" id="GPAI033240-PA"/>
    </source>
</evidence>
<dbReference type="AlphaFoldDB" id="A0A1B0A3E1"/>
<keyword evidence="4" id="KW-1185">Reference proteome</keyword>
<dbReference type="GO" id="GO:0047134">
    <property type="term" value="F:protein-disulfide reductase [NAD(P)H] activity"/>
    <property type="evidence" value="ECO:0007669"/>
    <property type="project" value="InterPro"/>
</dbReference>
<feature type="domain" description="Thioredoxin" evidence="2">
    <location>
        <begin position="7"/>
        <end position="126"/>
    </location>
</feature>
<sequence length="135" mass="15814">MVREELVKGYENFREAAAKLSEDKNAKLYVYFIGERNANGENWCKDCNEAEPVFAQAIQEYADKDSIILRVEVGNMLAWADKENPFHKDSDLRLEEIPTLIRWKTAIHLHGDQCKQIKLLELLFKEEDIEKITER</sequence>
<proteinExistence type="predicted"/>
<organism evidence="3 4">
    <name type="scientific">Glossina pallidipes</name>
    <name type="common">Tsetse fly</name>
    <dbReference type="NCBI Taxonomy" id="7398"/>
    <lineage>
        <taxon>Eukaryota</taxon>
        <taxon>Metazoa</taxon>
        <taxon>Ecdysozoa</taxon>
        <taxon>Arthropoda</taxon>
        <taxon>Hexapoda</taxon>
        <taxon>Insecta</taxon>
        <taxon>Pterygota</taxon>
        <taxon>Neoptera</taxon>
        <taxon>Endopterygota</taxon>
        <taxon>Diptera</taxon>
        <taxon>Brachycera</taxon>
        <taxon>Muscomorpha</taxon>
        <taxon>Hippoboscoidea</taxon>
        <taxon>Glossinidae</taxon>
        <taxon>Glossina</taxon>
    </lineage>
</organism>
<name>A0A1B0A3E1_GLOPL</name>
<evidence type="ECO:0000259" key="2">
    <source>
        <dbReference type="Pfam" id="PF06110"/>
    </source>
</evidence>
<protein>
    <recommendedName>
        <fullName evidence="1">Thioredoxin domain-containing protein 17</fullName>
    </recommendedName>
</protein>
<reference evidence="3" key="2">
    <citation type="submission" date="2020-05" db="UniProtKB">
        <authorList>
            <consortium name="EnsemblMetazoa"/>
        </authorList>
    </citation>
    <scope>IDENTIFICATION</scope>
    <source>
        <strain evidence="3">IAEA</strain>
    </source>
</reference>
<dbReference type="PANTHER" id="PTHR12452">
    <property type="entry name" value="42-9-9 PROTEIN-RELATED"/>
    <property type="match status" value="1"/>
</dbReference>
<dbReference type="EnsemblMetazoa" id="GPAI033240-RA">
    <property type="protein sequence ID" value="GPAI033240-PA"/>
    <property type="gene ID" value="GPAI033240"/>
</dbReference>
<dbReference type="InterPro" id="IPR045108">
    <property type="entry name" value="TXNDC17-like"/>
</dbReference>
<dbReference type="Gene3D" id="3.40.30.10">
    <property type="entry name" value="Glutaredoxin"/>
    <property type="match status" value="1"/>
</dbReference>
<dbReference type="SUPFAM" id="SSF52833">
    <property type="entry name" value="Thioredoxin-like"/>
    <property type="match status" value="1"/>
</dbReference>
<dbReference type="VEuPathDB" id="VectorBase:GPAI033240"/>
<evidence type="ECO:0000256" key="1">
    <source>
        <dbReference type="ARBA" id="ARBA00016949"/>
    </source>
</evidence>
<reference evidence="4" key="1">
    <citation type="submission" date="2014-03" db="EMBL/GenBank/DDBJ databases">
        <authorList>
            <person name="Aksoy S."/>
            <person name="Warren W."/>
            <person name="Wilson R.K."/>
        </authorList>
    </citation>
    <scope>NUCLEOTIDE SEQUENCE [LARGE SCALE GENOMIC DNA]</scope>
    <source>
        <strain evidence="4">IAEA</strain>
    </source>
</reference>
<dbReference type="Proteomes" id="UP000092445">
    <property type="component" value="Unassembled WGS sequence"/>
</dbReference>
<dbReference type="GO" id="GO:0005829">
    <property type="term" value="C:cytosol"/>
    <property type="evidence" value="ECO:0007669"/>
    <property type="project" value="TreeGrafter"/>
</dbReference>
<accession>A0A1B0A3E1</accession>
<evidence type="ECO:0000313" key="4">
    <source>
        <dbReference type="Proteomes" id="UP000092445"/>
    </source>
</evidence>
<dbReference type="Pfam" id="PF06110">
    <property type="entry name" value="TXD17-like_Trx"/>
    <property type="match status" value="1"/>
</dbReference>
<dbReference type="InterPro" id="IPR036249">
    <property type="entry name" value="Thioredoxin-like_sf"/>
</dbReference>
<dbReference type="InterPro" id="IPR010357">
    <property type="entry name" value="TXNDC17_dom"/>
</dbReference>